<dbReference type="InterPro" id="IPR023796">
    <property type="entry name" value="Serpin_dom"/>
</dbReference>
<dbReference type="SUPFAM" id="SSF56574">
    <property type="entry name" value="Serpins"/>
    <property type="match status" value="1"/>
</dbReference>
<comment type="function">
    <text evidence="9">Regulates the activity of the neutrophil proteases.</text>
</comment>
<dbReference type="OrthoDB" id="671595at2759"/>
<dbReference type="Pfam" id="PF00079">
    <property type="entry name" value="Serpin"/>
    <property type="match status" value="1"/>
</dbReference>
<dbReference type="FunFam" id="2.30.39.10:FF:000014">
    <property type="entry name" value="Serpin family B member 9"/>
    <property type="match status" value="1"/>
</dbReference>
<dbReference type="Gene3D" id="2.30.39.10">
    <property type="entry name" value="Alpha-1-antitrypsin, domain 1"/>
    <property type="match status" value="1"/>
</dbReference>
<comment type="subcellular location">
    <subcellularLocation>
        <location evidence="1">Cytoplasm</location>
    </subcellularLocation>
</comment>
<evidence type="ECO:0000256" key="3">
    <source>
        <dbReference type="ARBA" id="ARBA00022490"/>
    </source>
</evidence>
<feature type="domain" description="Serpin" evidence="12">
    <location>
        <begin position="13"/>
        <end position="385"/>
    </location>
</feature>
<evidence type="ECO:0000313" key="13">
    <source>
        <dbReference type="Proteomes" id="UP000504632"/>
    </source>
</evidence>
<evidence type="ECO:0000256" key="1">
    <source>
        <dbReference type="ARBA" id="ARBA00004496"/>
    </source>
</evidence>
<dbReference type="CDD" id="cd19956">
    <property type="entry name" value="serpinB"/>
    <property type="match status" value="1"/>
</dbReference>
<dbReference type="AlphaFoldDB" id="A0A6J2V1H3"/>
<dbReference type="GO" id="GO:0005615">
    <property type="term" value="C:extracellular space"/>
    <property type="evidence" value="ECO:0007669"/>
    <property type="project" value="InterPro"/>
</dbReference>
<organism evidence="13 14">
    <name type="scientific">Chanos chanos</name>
    <name type="common">Milkfish</name>
    <name type="synonym">Mugil chanos</name>
    <dbReference type="NCBI Taxonomy" id="29144"/>
    <lineage>
        <taxon>Eukaryota</taxon>
        <taxon>Metazoa</taxon>
        <taxon>Chordata</taxon>
        <taxon>Craniata</taxon>
        <taxon>Vertebrata</taxon>
        <taxon>Euteleostomi</taxon>
        <taxon>Actinopterygii</taxon>
        <taxon>Neopterygii</taxon>
        <taxon>Teleostei</taxon>
        <taxon>Ostariophysi</taxon>
        <taxon>Gonorynchiformes</taxon>
        <taxon>Chanidae</taxon>
        <taxon>Chanos</taxon>
    </lineage>
</organism>
<dbReference type="GO" id="GO:0004867">
    <property type="term" value="F:serine-type endopeptidase inhibitor activity"/>
    <property type="evidence" value="ECO:0007669"/>
    <property type="project" value="UniProtKB-KW"/>
</dbReference>
<dbReference type="InterPro" id="IPR042178">
    <property type="entry name" value="Serpin_sf_1"/>
</dbReference>
<dbReference type="InterPro" id="IPR042185">
    <property type="entry name" value="Serpin_sf_2"/>
</dbReference>
<evidence type="ECO:0000256" key="4">
    <source>
        <dbReference type="ARBA" id="ARBA00022690"/>
    </source>
</evidence>
<dbReference type="PANTHER" id="PTHR11461">
    <property type="entry name" value="SERINE PROTEASE INHIBITOR, SERPIN"/>
    <property type="match status" value="1"/>
</dbReference>
<dbReference type="FunFam" id="2.10.310.10:FF:000001">
    <property type="entry name" value="Serpin family A member 1"/>
    <property type="match status" value="1"/>
</dbReference>
<evidence type="ECO:0000256" key="2">
    <source>
        <dbReference type="ARBA" id="ARBA00006426"/>
    </source>
</evidence>
<dbReference type="GO" id="GO:0005737">
    <property type="term" value="C:cytoplasm"/>
    <property type="evidence" value="ECO:0007669"/>
    <property type="project" value="UniProtKB-SubCell"/>
</dbReference>
<keyword evidence="13" id="KW-1185">Reference proteome</keyword>
<dbReference type="FunCoup" id="A0A6J2V1H3">
    <property type="interactions" value="109"/>
</dbReference>
<keyword evidence="6" id="KW-0007">Acetylation</keyword>
<name>A0A6J2V1H3_CHACN</name>
<comment type="similarity">
    <text evidence="2">Belongs to the serpin family. Ov-serpin subfamily.</text>
</comment>
<evidence type="ECO:0000313" key="14">
    <source>
        <dbReference type="RefSeq" id="XP_030625612.1"/>
    </source>
</evidence>
<dbReference type="InterPro" id="IPR036186">
    <property type="entry name" value="Serpin_sf"/>
</dbReference>
<dbReference type="PANTHER" id="PTHR11461:SF204">
    <property type="entry name" value="SERPIN B6"/>
    <property type="match status" value="1"/>
</dbReference>
<evidence type="ECO:0000256" key="7">
    <source>
        <dbReference type="ARBA" id="ARBA00038828"/>
    </source>
</evidence>
<evidence type="ECO:0000256" key="10">
    <source>
        <dbReference type="ARBA" id="ARBA00073281"/>
    </source>
</evidence>
<evidence type="ECO:0000256" key="6">
    <source>
        <dbReference type="ARBA" id="ARBA00022990"/>
    </source>
</evidence>
<dbReference type="PROSITE" id="PS00284">
    <property type="entry name" value="SERPIN"/>
    <property type="match status" value="1"/>
</dbReference>
<dbReference type="Proteomes" id="UP000504632">
    <property type="component" value="Chromosome 3"/>
</dbReference>
<dbReference type="FunFam" id="3.30.497.10:FF:000001">
    <property type="entry name" value="Serine protease inhibitor"/>
    <property type="match status" value="1"/>
</dbReference>
<sequence>MASLTVSNTTFSFNLFKKIRENNKTGNVFYSPLSISSALAMVYLGAEGNTAAQMSEVSLHSFSVLNDEEDIHMGFSKLFSELNREGLPYSLSLANRLYGEQSYRFVEKFLNDTKKYYGAELDAVDFRSNPEAVRKNINDWVEKRTQDKIKDLLPEGIIDHDTRLVLVNAIYFKSFWEKTFLEHNTREVQFKLKKNETKPVQMMFQTDQFNMATVPEVNTQILELPYKGKDLSMLIMLPNEIADDTTGLEKLEKELTYENFAEWTRPDKMETETIEVGLPRFGMEETYDLNDLLISMGMVDAFDQRKCNFSGMSPNNDLVLSKVVHKSFVEVNEEGTEAAAATGVVMEVRSAILFSKVFKADHPFLFFIRHNPTQSILFSGRYSSP</sequence>
<dbReference type="InParanoid" id="A0A6J2V1H3"/>
<reference evidence="14" key="1">
    <citation type="submission" date="2025-08" db="UniProtKB">
        <authorList>
            <consortium name="RefSeq"/>
        </authorList>
    </citation>
    <scope>IDENTIFICATION</scope>
</reference>
<gene>
    <name evidence="14" type="primary">LOC115808396</name>
</gene>
<accession>A0A6J2V1H3</accession>
<evidence type="ECO:0000256" key="8">
    <source>
        <dbReference type="ARBA" id="ARBA00039202"/>
    </source>
</evidence>
<dbReference type="InterPro" id="IPR023795">
    <property type="entry name" value="Serpin_CS"/>
</dbReference>
<keyword evidence="3" id="KW-0963">Cytoplasm</keyword>
<dbReference type="Gene3D" id="3.30.497.10">
    <property type="entry name" value="Antithrombin, subunit I, domain 2"/>
    <property type="match status" value="1"/>
</dbReference>
<evidence type="ECO:0000256" key="11">
    <source>
        <dbReference type="ARBA" id="ARBA00079383"/>
    </source>
</evidence>
<evidence type="ECO:0000256" key="9">
    <source>
        <dbReference type="ARBA" id="ARBA00059846"/>
    </source>
</evidence>
<dbReference type="SMART" id="SM00093">
    <property type="entry name" value="SERPIN"/>
    <property type="match status" value="1"/>
</dbReference>
<keyword evidence="5" id="KW-0722">Serine protease inhibitor</keyword>
<dbReference type="InterPro" id="IPR000215">
    <property type="entry name" value="Serpin_fam"/>
</dbReference>
<protein>
    <recommendedName>
        <fullName evidence="10">Leukocyte elastase inhibitor</fullName>
    </recommendedName>
    <alternativeName>
        <fullName evidence="11">Serpin B1</fullName>
    </alternativeName>
    <alternativeName>
        <fullName evidence="8">Serpin B6</fullName>
    </alternativeName>
</protein>
<evidence type="ECO:0000259" key="12">
    <source>
        <dbReference type="SMART" id="SM00093"/>
    </source>
</evidence>
<evidence type="ECO:0000256" key="5">
    <source>
        <dbReference type="ARBA" id="ARBA00022900"/>
    </source>
</evidence>
<keyword evidence="4" id="KW-0646">Protease inhibitor</keyword>
<dbReference type="GeneID" id="115808396"/>
<proteinExistence type="inferred from homology"/>
<dbReference type="RefSeq" id="XP_030625612.1">
    <property type="nucleotide sequence ID" value="XM_030769752.1"/>
</dbReference>
<comment type="subunit">
    <text evidence="7">Forms a complex with the monomeric form of beta-tryptase.</text>
</comment>